<accession>A0A1A9ULG9</accession>
<feature type="transmembrane region" description="Helical" evidence="1">
    <location>
        <begin position="85"/>
        <end position="103"/>
    </location>
</feature>
<reference evidence="2" key="1">
    <citation type="submission" date="2020-05" db="UniProtKB">
        <authorList>
            <consortium name="EnsemblMetazoa"/>
        </authorList>
    </citation>
    <scope>IDENTIFICATION</scope>
    <source>
        <strain evidence="2">TTRI</strain>
    </source>
</reference>
<keyword evidence="3" id="KW-1185">Reference proteome</keyword>
<protein>
    <submittedName>
        <fullName evidence="2">Uncharacterized protein</fullName>
    </submittedName>
</protein>
<keyword evidence="1" id="KW-0812">Transmembrane</keyword>
<keyword evidence="1" id="KW-1133">Transmembrane helix</keyword>
<dbReference type="AlphaFoldDB" id="A0A1A9ULG9"/>
<keyword evidence="1" id="KW-0472">Membrane</keyword>
<feature type="transmembrane region" description="Helical" evidence="1">
    <location>
        <begin position="118"/>
        <end position="143"/>
    </location>
</feature>
<organism evidence="2 3">
    <name type="scientific">Glossina austeni</name>
    <name type="common">Savannah tsetse fly</name>
    <dbReference type="NCBI Taxonomy" id="7395"/>
    <lineage>
        <taxon>Eukaryota</taxon>
        <taxon>Metazoa</taxon>
        <taxon>Ecdysozoa</taxon>
        <taxon>Arthropoda</taxon>
        <taxon>Hexapoda</taxon>
        <taxon>Insecta</taxon>
        <taxon>Pterygota</taxon>
        <taxon>Neoptera</taxon>
        <taxon>Endopterygota</taxon>
        <taxon>Diptera</taxon>
        <taxon>Brachycera</taxon>
        <taxon>Muscomorpha</taxon>
        <taxon>Hippoboscoidea</taxon>
        <taxon>Glossinidae</taxon>
        <taxon>Glossina</taxon>
    </lineage>
</organism>
<dbReference type="Proteomes" id="UP000078200">
    <property type="component" value="Unassembled WGS sequence"/>
</dbReference>
<sequence>MEKGNNKYKYYSICCAMQINKLWSLSQWGSQCEGKVFPQRKSQQTIEKSLTSLRFSLFYACHSLTHYMEIQLFNYLEKLDRRRHFQFPPILLLTVTCLHWLSLEDRKVRANVSSCNPIFISVGWIINILIIFSFVAAVAVAVAS</sequence>
<evidence type="ECO:0000313" key="2">
    <source>
        <dbReference type="EnsemblMetazoa" id="GAUT008319-PA"/>
    </source>
</evidence>
<proteinExistence type="predicted"/>
<name>A0A1A9ULG9_GLOAU</name>
<evidence type="ECO:0000313" key="3">
    <source>
        <dbReference type="Proteomes" id="UP000078200"/>
    </source>
</evidence>
<evidence type="ECO:0000256" key="1">
    <source>
        <dbReference type="SAM" id="Phobius"/>
    </source>
</evidence>
<dbReference type="EnsemblMetazoa" id="GAUT008319-RA">
    <property type="protein sequence ID" value="GAUT008319-PA"/>
    <property type="gene ID" value="GAUT008319"/>
</dbReference>
<dbReference type="VEuPathDB" id="VectorBase:GAUT008319"/>